<keyword evidence="8" id="KW-0969">Cilium</keyword>
<keyword evidence="8" id="KW-0966">Cell projection</keyword>
<dbReference type="NCBIfam" id="TIGR01396">
    <property type="entry name" value="FlgB"/>
    <property type="match status" value="1"/>
</dbReference>
<evidence type="ECO:0000259" key="7">
    <source>
        <dbReference type="Pfam" id="PF00460"/>
    </source>
</evidence>
<dbReference type="GO" id="GO:0030694">
    <property type="term" value="C:bacterial-type flagellum basal body, rod"/>
    <property type="evidence" value="ECO:0007669"/>
    <property type="project" value="InterPro"/>
</dbReference>
<dbReference type="RefSeq" id="WP_086952477.1">
    <property type="nucleotide sequence ID" value="NZ_FWFD01000015.1"/>
</dbReference>
<organism evidence="8 9">
    <name type="scientific">Vagococcus fluvialis bH819</name>
    <dbReference type="NCBI Taxonomy" id="1255619"/>
    <lineage>
        <taxon>Bacteria</taxon>
        <taxon>Bacillati</taxon>
        <taxon>Bacillota</taxon>
        <taxon>Bacilli</taxon>
        <taxon>Lactobacillales</taxon>
        <taxon>Enterococcaceae</taxon>
        <taxon>Vagococcus</taxon>
    </lineage>
</organism>
<dbReference type="PIRSF" id="PIRSF002889">
    <property type="entry name" value="Rod_FlgB"/>
    <property type="match status" value="1"/>
</dbReference>
<dbReference type="InterPro" id="IPR019776">
    <property type="entry name" value="Flagellar_basal_body_rod_CS"/>
</dbReference>
<proteinExistence type="inferred from homology"/>
<dbReference type="OrthoDB" id="9792068at2"/>
<name>A0A1X6WRH2_9ENTE</name>
<keyword evidence="9" id="KW-1185">Reference proteome</keyword>
<dbReference type="PROSITE" id="PS00588">
    <property type="entry name" value="FLAGELLA_BB_ROD"/>
    <property type="match status" value="1"/>
</dbReference>
<comment type="similarity">
    <text evidence="2 6">Belongs to the flagella basal body rod proteins family.</text>
</comment>
<evidence type="ECO:0000313" key="9">
    <source>
        <dbReference type="Proteomes" id="UP000195918"/>
    </source>
</evidence>
<comment type="function">
    <text evidence="5 6">Structural component of flagellum, the bacterial motility apparatus. Part of the rod structure of flagellar basal body.</text>
</comment>
<dbReference type="EMBL" id="FWFD01000015">
    <property type="protein sequence ID" value="SLM86875.1"/>
    <property type="molecule type" value="Genomic_DNA"/>
</dbReference>
<evidence type="ECO:0000256" key="2">
    <source>
        <dbReference type="ARBA" id="ARBA00009677"/>
    </source>
</evidence>
<evidence type="ECO:0000256" key="5">
    <source>
        <dbReference type="ARBA" id="ARBA00024934"/>
    </source>
</evidence>
<comment type="subcellular location">
    <subcellularLocation>
        <location evidence="1 6">Bacterial flagellum basal body</location>
    </subcellularLocation>
</comment>
<reference evidence="9" key="1">
    <citation type="submission" date="2017-02" db="EMBL/GenBank/DDBJ databases">
        <authorList>
            <person name="Dridi B."/>
        </authorList>
    </citation>
    <scope>NUCLEOTIDE SEQUENCE [LARGE SCALE GENOMIC DNA]</scope>
    <source>
        <strain evidence="9">bH819</strain>
    </source>
</reference>
<protein>
    <recommendedName>
        <fullName evidence="3 6">Flagellar basal body rod protein FlgB</fullName>
    </recommendedName>
</protein>
<evidence type="ECO:0000256" key="4">
    <source>
        <dbReference type="ARBA" id="ARBA00023143"/>
    </source>
</evidence>
<dbReference type="InterPro" id="IPR006300">
    <property type="entry name" value="FlgB"/>
</dbReference>
<gene>
    <name evidence="8" type="ORF">FM121_12310</name>
</gene>
<accession>A0A1X6WRH2</accession>
<dbReference type="GO" id="GO:0071973">
    <property type="term" value="P:bacterial-type flagellum-dependent cell motility"/>
    <property type="evidence" value="ECO:0007669"/>
    <property type="project" value="InterPro"/>
</dbReference>
<evidence type="ECO:0000256" key="6">
    <source>
        <dbReference type="PIRNR" id="PIRNR002889"/>
    </source>
</evidence>
<dbReference type="AlphaFoldDB" id="A0A1X6WRH2"/>
<keyword evidence="4 6" id="KW-0975">Bacterial flagellum</keyword>
<keyword evidence="8" id="KW-0282">Flagellum</keyword>
<evidence type="ECO:0000313" key="8">
    <source>
        <dbReference type="EMBL" id="SLM86875.1"/>
    </source>
</evidence>
<feature type="domain" description="Flagellar basal body rod protein N-terminal" evidence="7">
    <location>
        <begin position="11"/>
        <end position="36"/>
    </location>
</feature>
<evidence type="ECO:0000256" key="3">
    <source>
        <dbReference type="ARBA" id="ARBA00014376"/>
    </source>
</evidence>
<dbReference type="InterPro" id="IPR001444">
    <property type="entry name" value="Flag_bb_rod_N"/>
</dbReference>
<evidence type="ECO:0000256" key="1">
    <source>
        <dbReference type="ARBA" id="ARBA00004117"/>
    </source>
</evidence>
<sequence length="129" mass="14980">MTFQSVEFLNQAMNASDLRQKTISNNIANINTPGYKVERVLFEEKLRKATNTNELALRQTNERHIPLGNNFSDFEPELARKNDTSVKDNGNNVDLEYEMSEKAVNELYYSTLQRQVNHELSQLNYVINH</sequence>
<comment type="subunit">
    <text evidence="6">The basal body constitutes a major portion of the flagellar organelle and consists of a number of rings mounted on a central rod.</text>
</comment>
<dbReference type="Pfam" id="PF00460">
    <property type="entry name" value="Flg_bb_rod"/>
    <property type="match status" value="1"/>
</dbReference>
<dbReference type="Proteomes" id="UP000195918">
    <property type="component" value="Unassembled WGS sequence"/>
</dbReference>